<name>A0AAI9DPD5_PLUGE</name>
<reference evidence="2" key="1">
    <citation type="submission" date="2024-02" db="EMBL/GenBank/DDBJ databases">
        <authorList>
            <consortium name="Clinical and Environmental Microbiology Branch: Whole genome sequencing antimicrobial resistance pathogens in the healthcare setting"/>
        </authorList>
    </citation>
    <scope>NUCLEOTIDE SEQUENCE</scope>
    <source>
        <strain evidence="2">2021DK-00143</strain>
    </source>
</reference>
<keyword evidence="1" id="KW-0472">Membrane</keyword>
<dbReference type="AlphaFoldDB" id="A0AAI9DPD5"/>
<organism evidence="2">
    <name type="scientific">Pluralibacter gergoviae</name>
    <name type="common">Enterobacter gergoviae</name>
    <dbReference type="NCBI Taxonomy" id="61647"/>
    <lineage>
        <taxon>Bacteria</taxon>
        <taxon>Pseudomonadati</taxon>
        <taxon>Pseudomonadota</taxon>
        <taxon>Gammaproteobacteria</taxon>
        <taxon>Enterobacterales</taxon>
        <taxon>Enterobacteriaceae</taxon>
        <taxon>Pluralibacter</taxon>
    </lineage>
</organism>
<comment type="caution">
    <text evidence="2">The sequence shown here is derived from an EMBL/GenBank/DDBJ whole genome shotgun (WGS) entry which is preliminary data.</text>
</comment>
<sequence>MKAYEIETLLIQNGFNPKEISVMKLHAEKHGHPYLWLLQQLKKRFIVSVVLMLILLVGGILTFIYGSYENKVSYSVMLIIGFIIIYVFTPLNTGYKACKLLNRNSHLL</sequence>
<keyword evidence="1" id="KW-0812">Transmembrane</keyword>
<feature type="transmembrane region" description="Helical" evidence="1">
    <location>
        <begin position="72"/>
        <end position="91"/>
    </location>
</feature>
<dbReference type="RefSeq" id="WP_155521269.1">
    <property type="nucleotide sequence ID" value="NZ_LDZN01000007.1"/>
</dbReference>
<dbReference type="EMBL" id="ABLOKC030000027">
    <property type="protein sequence ID" value="EML1473275.1"/>
    <property type="molecule type" value="Genomic_DNA"/>
</dbReference>
<gene>
    <name evidence="2" type="ORF">QEG54_004071</name>
</gene>
<keyword evidence="1" id="KW-1133">Transmembrane helix</keyword>
<evidence type="ECO:0000256" key="1">
    <source>
        <dbReference type="SAM" id="Phobius"/>
    </source>
</evidence>
<feature type="transmembrane region" description="Helical" evidence="1">
    <location>
        <begin position="45"/>
        <end position="66"/>
    </location>
</feature>
<protein>
    <submittedName>
        <fullName evidence="2">Uncharacterized protein</fullName>
    </submittedName>
</protein>
<accession>A0AAI9DPD5</accession>
<proteinExistence type="predicted"/>
<evidence type="ECO:0000313" key="2">
    <source>
        <dbReference type="EMBL" id="EML1473275.1"/>
    </source>
</evidence>